<dbReference type="STRING" id="466.Lmac_0796"/>
<evidence type="ECO:0000256" key="1">
    <source>
        <dbReference type="ARBA" id="ARBA00009776"/>
    </source>
</evidence>
<dbReference type="Pfam" id="PF02223">
    <property type="entry name" value="Thymidylate_kin"/>
    <property type="match status" value="1"/>
</dbReference>
<evidence type="ECO:0000256" key="2">
    <source>
        <dbReference type="ARBA" id="ARBA00012980"/>
    </source>
</evidence>
<dbReference type="GO" id="GO:0006235">
    <property type="term" value="P:dTTP biosynthetic process"/>
    <property type="evidence" value="ECO:0007669"/>
    <property type="project" value="UniProtKB-UniRule"/>
</dbReference>
<accession>A0A0W0WB76</accession>
<dbReference type="EMBL" id="LNYL01000022">
    <property type="protein sequence ID" value="KTD29621.1"/>
    <property type="molecule type" value="Genomic_DNA"/>
</dbReference>
<keyword evidence="6 12" id="KW-0547">Nucleotide-binding</keyword>
<dbReference type="Gene3D" id="3.40.50.300">
    <property type="entry name" value="P-loop containing nucleotide triphosphate hydrolases"/>
    <property type="match status" value="1"/>
</dbReference>
<evidence type="ECO:0000256" key="12">
    <source>
        <dbReference type="HAMAP-Rule" id="MF_00165"/>
    </source>
</evidence>
<evidence type="ECO:0000256" key="10">
    <source>
        <dbReference type="ARBA" id="ARBA00048743"/>
    </source>
</evidence>
<proteinExistence type="inferred from homology"/>
<evidence type="ECO:0000256" key="7">
    <source>
        <dbReference type="ARBA" id="ARBA00022777"/>
    </source>
</evidence>
<gene>
    <name evidence="12 14" type="primary">tmk</name>
    <name evidence="14" type="ORF">Lmac_0796</name>
</gene>
<dbReference type="CDD" id="cd01672">
    <property type="entry name" value="TMPK"/>
    <property type="match status" value="1"/>
</dbReference>
<dbReference type="GO" id="GO:0005524">
    <property type="term" value="F:ATP binding"/>
    <property type="evidence" value="ECO:0007669"/>
    <property type="project" value="UniProtKB-UniRule"/>
</dbReference>
<evidence type="ECO:0000256" key="8">
    <source>
        <dbReference type="ARBA" id="ARBA00022840"/>
    </source>
</evidence>
<evidence type="ECO:0000256" key="3">
    <source>
        <dbReference type="ARBA" id="ARBA00017144"/>
    </source>
</evidence>
<dbReference type="FunFam" id="3.40.50.300:FF:000225">
    <property type="entry name" value="Thymidylate kinase"/>
    <property type="match status" value="1"/>
</dbReference>
<comment type="function">
    <text evidence="11 12">Phosphorylation of dTMP to form dTDP in both de novo and salvage pathways of dTTP synthesis.</text>
</comment>
<dbReference type="InterPro" id="IPR018094">
    <property type="entry name" value="Thymidylate_kinase"/>
</dbReference>
<feature type="binding site" evidence="12">
    <location>
        <begin position="12"/>
        <end position="19"/>
    </location>
    <ligand>
        <name>ATP</name>
        <dbReference type="ChEBI" id="CHEBI:30616"/>
    </ligand>
</feature>
<keyword evidence="4 12" id="KW-0808">Transferase</keyword>
<dbReference type="GO" id="GO:0006233">
    <property type="term" value="P:dTDP biosynthetic process"/>
    <property type="evidence" value="ECO:0007669"/>
    <property type="project" value="InterPro"/>
</dbReference>
<evidence type="ECO:0000259" key="13">
    <source>
        <dbReference type="Pfam" id="PF02223"/>
    </source>
</evidence>
<dbReference type="GO" id="GO:0005829">
    <property type="term" value="C:cytosol"/>
    <property type="evidence" value="ECO:0007669"/>
    <property type="project" value="TreeGrafter"/>
</dbReference>
<keyword evidence="15" id="KW-1185">Reference proteome</keyword>
<evidence type="ECO:0000256" key="5">
    <source>
        <dbReference type="ARBA" id="ARBA00022727"/>
    </source>
</evidence>
<dbReference type="AlphaFoldDB" id="A0A0W0WB76"/>
<dbReference type="PANTHER" id="PTHR10344:SF4">
    <property type="entry name" value="UMP-CMP KINASE 2, MITOCHONDRIAL"/>
    <property type="match status" value="1"/>
</dbReference>
<keyword evidence="7 12" id="KW-0418">Kinase</keyword>
<dbReference type="InterPro" id="IPR027417">
    <property type="entry name" value="P-loop_NTPase"/>
</dbReference>
<dbReference type="GO" id="GO:0004798">
    <property type="term" value="F:dTMP kinase activity"/>
    <property type="evidence" value="ECO:0007669"/>
    <property type="project" value="UniProtKB-UniRule"/>
</dbReference>
<keyword evidence="8 12" id="KW-0067">ATP-binding</keyword>
<name>A0A0W0WB76_9GAMM</name>
<dbReference type="RefSeq" id="WP_058451613.1">
    <property type="nucleotide sequence ID" value="NZ_CAAAIB010000015.1"/>
</dbReference>
<dbReference type="SUPFAM" id="SSF52540">
    <property type="entry name" value="P-loop containing nucleoside triphosphate hydrolases"/>
    <property type="match status" value="1"/>
</dbReference>
<reference evidence="14 15" key="1">
    <citation type="submission" date="2015-11" db="EMBL/GenBank/DDBJ databases">
        <title>Genomic analysis of 38 Legionella species identifies large and diverse effector repertoires.</title>
        <authorList>
            <person name="Burstein D."/>
            <person name="Amaro F."/>
            <person name="Zusman T."/>
            <person name="Lifshitz Z."/>
            <person name="Cohen O."/>
            <person name="Gilbert J.A."/>
            <person name="Pupko T."/>
            <person name="Shuman H.A."/>
            <person name="Segal G."/>
        </authorList>
    </citation>
    <scope>NUCLEOTIDE SEQUENCE [LARGE SCALE GENOMIC DNA]</scope>
    <source>
        <strain evidence="14 15">PX-1-G2-E2</strain>
    </source>
</reference>
<dbReference type="OrthoDB" id="9774907at2"/>
<protein>
    <recommendedName>
        <fullName evidence="3 12">Thymidylate kinase</fullName>
        <ecNumber evidence="2 12">2.7.4.9</ecNumber>
    </recommendedName>
    <alternativeName>
        <fullName evidence="9 12">dTMP kinase</fullName>
    </alternativeName>
</protein>
<comment type="catalytic activity">
    <reaction evidence="10 12">
        <text>dTMP + ATP = dTDP + ADP</text>
        <dbReference type="Rhea" id="RHEA:13517"/>
        <dbReference type="ChEBI" id="CHEBI:30616"/>
        <dbReference type="ChEBI" id="CHEBI:58369"/>
        <dbReference type="ChEBI" id="CHEBI:63528"/>
        <dbReference type="ChEBI" id="CHEBI:456216"/>
        <dbReference type="EC" id="2.7.4.9"/>
    </reaction>
</comment>
<evidence type="ECO:0000256" key="9">
    <source>
        <dbReference type="ARBA" id="ARBA00029962"/>
    </source>
</evidence>
<keyword evidence="5 12" id="KW-0545">Nucleotide biosynthesis</keyword>
<feature type="domain" description="Thymidylate kinase-like" evidence="13">
    <location>
        <begin position="10"/>
        <end position="199"/>
    </location>
</feature>
<evidence type="ECO:0000313" key="14">
    <source>
        <dbReference type="EMBL" id="KTD29621.1"/>
    </source>
</evidence>
<dbReference type="Proteomes" id="UP000054908">
    <property type="component" value="Unassembled WGS sequence"/>
</dbReference>
<evidence type="ECO:0000256" key="4">
    <source>
        <dbReference type="ARBA" id="ARBA00022679"/>
    </source>
</evidence>
<evidence type="ECO:0000256" key="6">
    <source>
        <dbReference type="ARBA" id="ARBA00022741"/>
    </source>
</evidence>
<dbReference type="NCBIfam" id="TIGR00041">
    <property type="entry name" value="DTMP_kinase"/>
    <property type="match status" value="1"/>
</dbReference>
<comment type="caution">
    <text evidence="14">The sequence shown here is derived from an EMBL/GenBank/DDBJ whole genome shotgun (WGS) entry which is preliminary data.</text>
</comment>
<dbReference type="PANTHER" id="PTHR10344">
    <property type="entry name" value="THYMIDYLATE KINASE"/>
    <property type="match status" value="1"/>
</dbReference>
<dbReference type="InterPro" id="IPR039430">
    <property type="entry name" value="Thymidylate_kin-like_dom"/>
</dbReference>
<dbReference type="GO" id="GO:0006227">
    <property type="term" value="P:dUDP biosynthetic process"/>
    <property type="evidence" value="ECO:0007669"/>
    <property type="project" value="TreeGrafter"/>
</dbReference>
<evidence type="ECO:0000313" key="15">
    <source>
        <dbReference type="Proteomes" id="UP000054908"/>
    </source>
</evidence>
<dbReference type="HAMAP" id="MF_00165">
    <property type="entry name" value="Thymidylate_kinase"/>
    <property type="match status" value="1"/>
</dbReference>
<organism evidence="14 15">
    <name type="scientific">Legionella maceachernii</name>
    <dbReference type="NCBI Taxonomy" id="466"/>
    <lineage>
        <taxon>Bacteria</taxon>
        <taxon>Pseudomonadati</taxon>
        <taxon>Pseudomonadota</taxon>
        <taxon>Gammaproteobacteria</taxon>
        <taxon>Legionellales</taxon>
        <taxon>Legionellaceae</taxon>
        <taxon>Legionella</taxon>
    </lineage>
</organism>
<comment type="similarity">
    <text evidence="1 12">Belongs to the thymidylate kinase family.</text>
</comment>
<dbReference type="PATRIC" id="fig|466.6.peg.851"/>
<evidence type="ECO:0000256" key="11">
    <source>
        <dbReference type="ARBA" id="ARBA00057735"/>
    </source>
</evidence>
<dbReference type="EC" id="2.7.4.9" evidence="2 12"/>
<sequence>MTQRGRFIVVEGLEGAGKSTAIETIQQCLQHAVPDLVMTREPGGTRIGEAVRHLIKEKVDGETLDPRSELLLLYAARVQLVEQIIRPALENGCWVLADRFELSTFAYQGGGRGLDQDMIHSLSSFCLRGFKPDLVFYLDIDPEQGLRRVKTRGAFDRIEQESLTFFTQIRKSYLQLIKSMDNVILIEASQPLETVQESIRTQLNVFLNNAIDKKI</sequence>